<dbReference type="InterPro" id="IPR058936">
    <property type="entry name" value="At4g15545-like"/>
</dbReference>
<dbReference type="AlphaFoldDB" id="A0A2I0A9N3"/>
<organism evidence="4 5">
    <name type="scientific">Apostasia shenzhenica</name>
    <dbReference type="NCBI Taxonomy" id="1088818"/>
    <lineage>
        <taxon>Eukaryota</taxon>
        <taxon>Viridiplantae</taxon>
        <taxon>Streptophyta</taxon>
        <taxon>Embryophyta</taxon>
        <taxon>Tracheophyta</taxon>
        <taxon>Spermatophyta</taxon>
        <taxon>Magnoliopsida</taxon>
        <taxon>Liliopsida</taxon>
        <taxon>Asparagales</taxon>
        <taxon>Orchidaceae</taxon>
        <taxon>Apostasioideae</taxon>
        <taxon>Apostasia</taxon>
    </lineage>
</organism>
<accession>A0A2I0A9N3</accession>
<dbReference type="STRING" id="1088818.A0A2I0A9N3"/>
<dbReference type="EMBL" id="KZ452008">
    <property type="protein sequence ID" value="PKA52250.1"/>
    <property type="molecule type" value="Genomic_DNA"/>
</dbReference>
<dbReference type="Proteomes" id="UP000236161">
    <property type="component" value="Unassembled WGS sequence"/>
</dbReference>
<dbReference type="PANTHER" id="PTHR47383:SF8">
    <property type="entry name" value="OS01G0768300 PROTEIN"/>
    <property type="match status" value="1"/>
</dbReference>
<sequence>MAKNGSDFHLPDEILAVIPTDPYDQLDVARKITSMAIASRVTQLEEETDRLQQRIVEKDQVIAELQDRISELHQLYQESDSRLRLSLDENIRLAEERDTLALTVKKLGRDLVKLETFKRQLLRSLNDDNLSQSEEDLGASDLSIARIHSLKDHPSLSCTSSGPIIGSEKTEDLRDGETKATNSKFLITPCNNRHLTPNATPGILSTGGSPRTFSTANSSPKFSSSATSPTTSRLEEQGSLSSWYPSSNQSSASSSPPHGHQTLTVSVRAPRIDGKEFFRQARTRLSYEQFRAFLANIKELNAHRQSREETLSKAEEFFGAENKDLYISFQRLLNRNLH</sequence>
<evidence type="ECO:0000313" key="4">
    <source>
        <dbReference type="EMBL" id="PKA52250.1"/>
    </source>
</evidence>
<feature type="compositionally biased region" description="Basic and acidic residues" evidence="2">
    <location>
        <begin position="168"/>
        <end position="177"/>
    </location>
</feature>
<name>A0A2I0A9N3_9ASPA</name>
<proteinExistence type="predicted"/>
<evidence type="ECO:0000259" key="3">
    <source>
        <dbReference type="Pfam" id="PF25972"/>
    </source>
</evidence>
<gene>
    <name evidence="4" type="ORF">AXF42_Ash010146</name>
</gene>
<feature type="coiled-coil region" evidence="1">
    <location>
        <begin position="41"/>
        <end position="82"/>
    </location>
</feature>
<evidence type="ECO:0000256" key="2">
    <source>
        <dbReference type="SAM" id="MobiDB-lite"/>
    </source>
</evidence>
<keyword evidence="5" id="KW-1185">Reference proteome</keyword>
<feature type="region of interest" description="Disordered" evidence="2">
    <location>
        <begin position="153"/>
        <end position="177"/>
    </location>
</feature>
<protein>
    <recommendedName>
        <fullName evidence="3">At4g15545-like C-terminal domain-containing protein</fullName>
    </recommendedName>
</protein>
<feature type="compositionally biased region" description="Low complexity" evidence="2">
    <location>
        <begin position="239"/>
        <end position="257"/>
    </location>
</feature>
<reference evidence="4 5" key="1">
    <citation type="journal article" date="2017" name="Nature">
        <title>The Apostasia genome and the evolution of orchids.</title>
        <authorList>
            <person name="Zhang G.Q."/>
            <person name="Liu K.W."/>
            <person name="Li Z."/>
            <person name="Lohaus R."/>
            <person name="Hsiao Y.Y."/>
            <person name="Niu S.C."/>
            <person name="Wang J.Y."/>
            <person name="Lin Y.C."/>
            <person name="Xu Q."/>
            <person name="Chen L.J."/>
            <person name="Yoshida K."/>
            <person name="Fujiwara S."/>
            <person name="Wang Z.W."/>
            <person name="Zhang Y.Q."/>
            <person name="Mitsuda N."/>
            <person name="Wang M."/>
            <person name="Liu G.H."/>
            <person name="Pecoraro L."/>
            <person name="Huang H.X."/>
            <person name="Xiao X.J."/>
            <person name="Lin M."/>
            <person name="Wu X.Y."/>
            <person name="Wu W.L."/>
            <person name="Chen Y.Y."/>
            <person name="Chang S.B."/>
            <person name="Sakamoto S."/>
            <person name="Ohme-Takagi M."/>
            <person name="Yagi M."/>
            <person name="Zeng S.J."/>
            <person name="Shen C.Y."/>
            <person name="Yeh C.M."/>
            <person name="Luo Y.B."/>
            <person name="Tsai W.C."/>
            <person name="Van de Peer Y."/>
            <person name="Liu Z.J."/>
        </authorList>
    </citation>
    <scope>NUCLEOTIDE SEQUENCE [LARGE SCALE GENOMIC DNA]</scope>
    <source>
        <strain evidence="5">cv. Shenzhen</strain>
        <tissue evidence="4">Stem</tissue>
    </source>
</reference>
<evidence type="ECO:0000313" key="5">
    <source>
        <dbReference type="Proteomes" id="UP000236161"/>
    </source>
</evidence>
<evidence type="ECO:0000256" key="1">
    <source>
        <dbReference type="SAM" id="Coils"/>
    </source>
</evidence>
<feature type="compositionally biased region" description="Low complexity" evidence="2">
    <location>
        <begin position="213"/>
        <end position="232"/>
    </location>
</feature>
<dbReference type="PANTHER" id="PTHR47383">
    <property type="entry name" value="OS03G0659800 PROTEIN"/>
    <property type="match status" value="1"/>
</dbReference>
<feature type="domain" description="At4g15545-like C-terminal" evidence="3">
    <location>
        <begin position="270"/>
        <end position="336"/>
    </location>
</feature>
<keyword evidence="1" id="KW-0175">Coiled coil</keyword>
<feature type="compositionally biased region" description="Polar residues" evidence="2">
    <location>
        <begin position="189"/>
        <end position="199"/>
    </location>
</feature>
<dbReference type="InterPro" id="IPR058935">
    <property type="entry name" value="At4g15545-like_C"/>
</dbReference>
<feature type="region of interest" description="Disordered" evidence="2">
    <location>
        <begin position="189"/>
        <end position="267"/>
    </location>
</feature>
<dbReference type="Pfam" id="PF25972">
    <property type="entry name" value="At4g15545_C"/>
    <property type="match status" value="1"/>
</dbReference>
<dbReference type="OrthoDB" id="5599468at2759"/>